<dbReference type="Proteomes" id="UP001054811">
    <property type="component" value="Chromosome"/>
</dbReference>
<accession>A0ABY5NJQ9</accession>
<dbReference type="InterPro" id="IPR049730">
    <property type="entry name" value="SNF2/RAD54-like_C"/>
</dbReference>
<dbReference type="SUPFAM" id="SSF52540">
    <property type="entry name" value="P-loop containing nucleoside triphosphate hydrolases"/>
    <property type="match status" value="2"/>
</dbReference>
<sequence>MRDVDRIEPTPVPRMLQAPLRPYQRAGFDWLAFLWRHRLGGILADDMGLGKTVQTLALLAHARETGERRPFLVVAPTSVLPTWRAEAAKFAPELTVRLVQTTGRVSDPPGRDAPAADVVVTSYALLRLDEAAYAGVEWAGIILDEAQFVKNPATKLHKAVKALRADAVYAITGTPMENGLGELWAILSLTAPGLFPSARRFREEYIGPIEKGKVPENQEGAPYRAARLARLRRRIRPLVLAPHEGAGRRRACPRQEQRSWSSSLPRTVRSTTRRSQRERQKVLGLLDDLDRNRFIVFRSLTLLRLMSLAPALVDPVHARLPSAKLDALIDQLAELASEGHRALVFSQFTSFLQLAADRLQTAGIRHEYLDGSTRRRGDVIDAFRSGDAPVFLISLKAGGFGLTLTEADYVFLLDPWWNPAAEAQAVDRTHRIGQTRNVFVYKMIAAGTIEEKVVALQRAQGAPVPVGDG</sequence>
<dbReference type="InterPro" id="IPR000330">
    <property type="entry name" value="SNF2_N"/>
</dbReference>
<dbReference type="EMBL" id="CP091139">
    <property type="protein sequence ID" value="UUT35404.1"/>
    <property type="molecule type" value="Genomic_DNA"/>
</dbReference>
<keyword evidence="5" id="KW-0547">Nucleotide-binding</keyword>
<keyword evidence="1" id="KW-0378">Hydrolase</keyword>
<dbReference type="Pfam" id="PF00176">
    <property type="entry name" value="SNF2-rel_dom"/>
    <property type="match status" value="1"/>
</dbReference>
<dbReference type="PROSITE" id="PS51194">
    <property type="entry name" value="HELICASE_CTER"/>
    <property type="match status" value="1"/>
</dbReference>
<keyword evidence="5" id="KW-0347">Helicase</keyword>
<dbReference type="InterPro" id="IPR027417">
    <property type="entry name" value="P-loop_NTPase"/>
</dbReference>
<dbReference type="InterPro" id="IPR014001">
    <property type="entry name" value="Helicase_ATP-bd"/>
</dbReference>
<feature type="domain" description="Helicase ATP-binding" evidence="3">
    <location>
        <begin position="32"/>
        <end position="193"/>
    </location>
</feature>
<dbReference type="Gene3D" id="3.40.50.10810">
    <property type="entry name" value="Tandem AAA-ATPase domain"/>
    <property type="match status" value="1"/>
</dbReference>
<dbReference type="PANTHER" id="PTHR10799">
    <property type="entry name" value="SNF2/RAD54 HELICASE FAMILY"/>
    <property type="match status" value="1"/>
</dbReference>
<dbReference type="GO" id="GO:0004386">
    <property type="term" value="F:helicase activity"/>
    <property type="evidence" value="ECO:0007669"/>
    <property type="project" value="UniProtKB-KW"/>
</dbReference>
<proteinExistence type="predicted"/>
<keyword evidence="6" id="KW-1185">Reference proteome</keyword>
<dbReference type="CDD" id="cd18793">
    <property type="entry name" value="SF2_C_SNF"/>
    <property type="match status" value="1"/>
</dbReference>
<protein>
    <submittedName>
        <fullName evidence="5">DEAD/DEAH box helicase</fullName>
    </submittedName>
</protein>
<dbReference type="SMART" id="SM00490">
    <property type="entry name" value="HELICc"/>
    <property type="match status" value="1"/>
</dbReference>
<evidence type="ECO:0000256" key="2">
    <source>
        <dbReference type="SAM" id="MobiDB-lite"/>
    </source>
</evidence>
<reference evidence="5" key="1">
    <citation type="submission" date="2022-01" db="EMBL/GenBank/DDBJ databases">
        <title>Microbacterium eymi and Microbacterium rhizovicinus sp. nov., isolated from the rhizospheric soil of Elymus tsukushiensis, a plant native to the Dokdo Islands, Republic of Korea.</title>
        <authorList>
            <person name="Hwang Y.J."/>
        </authorList>
    </citation>
    <scope>NUCLEOTIDE SEQUENCE</scope>
    <source>
        <strain evidence="5">KUDC0405</strain>
    </source>
</reference>
<dbReference type="RefSeq" id="WP_259611992.1">
    <property type="nucleotide sequence ID" value="NZ_CP091139.2"/>
</dbReference>
<organism evidence="5 6">
    <name type="scientific">Microbacterium elymi</name>
    <dbReference type="NCBI Taxonomy" id="2909587"/>
    <lineage>
        <taxon>Bacteria</taxon>
        <taxon>Bacillati</taxon>
        <taxon>Actinomycetota</taxon>
        <taxon>Actinomycetes</taxon>
        <taxon>Micrococcales</taxon>
        <taxon>Microbacteriaceae</taxon>
        <taxon>Microbacterium</taxon>
    </lineage>
</organism>
<dbReference type="Gene3D" id="3.40.50.300">
    <property type="entry name" value="P-loop containing nucleotide triphosphate hydrolases"/>
    <property type="match status" value="1"/>
</dbReference>
<dbReference type="InterPro" id="IPR001650">
    <property type="entry name" value="Helicase_C-like"/>
</dbReference>
<dbReference type="PROSITE" id="PS51192">
    <property type="entry name" value="HELICASE_ATP_BIND_1"/>
    <property type="match status" value="1"/>
</dbReference>
<feature type="domain" description="Helicase C-terminal" evidence="4">
    <location>
        <begin position="324"/>
        <end position="469"/>
    </location>
</feature>
<evidence type="ECO:0000259" key="3">
    <source>
        <dbReference type="PROSITE" id="PS51192"/>
    </source>
</evidence>
<evidence type="ECO:0000313" key="6">
    <source>
        <dbReference type="Proteomes" id="UP001054811"/>
    </source>
</evidence>
<dbReference type="InterPro" id="IPR038718">
    <property type="entry name" value="SNF2-like_sf"/>
</dbReference>
<keyword evidence="5" id="KW-0067">ATP-binding</keyword>
<feature type="region of interest" description="Disordered" evidence="2">
    <location>
        <begin position="246"/>
        <end position="275"/>
    </location>
</feature>
<evidence type="ECO:0000259" key="4">
    <source>
        <dbReference type="PROSITE" id="PS51194"/>
    </source>
</evidence>
<dbReference type="SMART" id="SM00487">
    <property type="entry name" value="DEXDc"/>
    <property type="match status" value="1"/>
</dbReference>
<name>A0ABY5NJQ9_9MICO</name>
<feature type="compositionally biased region" description="Low complexity" evidence="2">
    <location>
        <begin position="261"/>
        <end position="270"/>
    </location>
</feature>
<evidence type="ECO:0000256" key="1">
    <source>
        <dbReference type="ARBA" id="ARBA00022801"/>
    </source>
</evidence>
<evidence type="ECO:0000313" key="5">
    <source>
        <dbReference type="EMBL" id="UUT35404.1"/>
    </source>
</evidence>
<dbReference type="Pfam" id="PF00271">
    <property type="entry name" value="Helicase_C"/>
    <property type="match status" value="1"/>
</dbReference>
<gene>
    <name evidence="5" type="ORF">L2X98_18485</name>
</gene>